<comment type="caution">
    <text evidence="13">The sequence shown here is derived from an EMBL/GenBank/DDBJ whole genome shotgun (WGS) entry which is preliminary data.</text>
</comment>
<keyword evidence="10 11" id="KW-0472">Membrane</keyword>
<dbReference type="Gene3D" id="1.20.58.1610">
    <property type="entry name" value="NADH:ubiquinone/plastoquinone oxidoreductase, chain 3"/>
    <property type="match status" value="1"/>
</dbReference>
<sequence>MTNPYVPVLVLMGIGAVLALGGVAASAVIGPKRYNRAKLDAYECGIEPTPHAIGGGRFPIKYYLVAMTFIIFDIEVVFLYPWAVDFTVLATFGLVAMLSFLALITVPFVYEWRRGGFEWD</sequence>
<keyword evidence="5 11" id="KW-0812">Transmembrane</keyword>
<gene>
    <name evidence="13" type="primary">ndhC</name>
    <name evidence="11" type="synonym">nuoA</name>
    <name evidence="14" type="ORF">OERS_03080</name>
    <name evidence="13" type="ORF">OJAG_11540</name>
</gene>
<dbReference type="HAMAP" id="MF_01394">
    <property type="entry name" value="NDH1_NuoA"/>
    <property type="match status" value="1"/>
</dbReference>
<keyword evidence="3 11" id="KW-0813">Transport</keyword>
<dbReference type="PANTHER" id="PTHR11058:SF22">
    <property type="entry name" value="NADH-QUINONE OXIDOREDUCTASE SUBUNIT A"/>
    <property type="match status" value="1"/>
</dbReference>
<dbReference type="STRING" id="43678.OJAG_11540"/>
<dbReference type="AlphaFoldDB" id="A0A163S957"/>
<dbReference type="EMBL" id="LRIE01000059">
    <property type="protein sequence ID" value="KZM36135.1"/>
    <property type="molecule type" value="Genomic_DNA"/>
</dbReference>
<evidence type="ECO:0000313" key="15">
    <source>
        <dbReference type="Proteomes" id="UP000076447"/>
    </source>
</evidence>
<name>A0A163S957_9CELL</name>
<accession>A0A163S957</accession>
<dbReference type="PATRIC" id="fig|43678.3.peg.1205"/>
<dbReference type="InterPro" id="IPR038430">
    <property type="entry name" value="NDAH_ubi_oxred_su3_sf"/>
</dbReference>
<evidence type="ECO:0000256" key="3">
    <source>
        <dbReference type="ARBA" id="ARBA00022448"/>
    </source>
</evidence>
<keyword evidence="6 11" id="KW-0874">Quinone</keyword>
<dbReference type="GO" id="GO:0048038">
    <property type="term" value="F:quinone binding"/>
    <property type="evidence" value="ECO:0007669"/>
    <property type="project" value="UniProtKB-KW"/>
</dbReference>
<dbReference type="NCBIfam" id="NF005922">
    <property type="entry name" value="PRK07928.1"/>
    <property type="match status" value="1"/>
</dbReference>
<dbReference type="GO" id="GO:0050136">
    <property type="term" value="F:NADH dehydrogenase (quinone) (non-electrogenic) activity"/>
    <property type="evidence" value="ECO:0007669"/>
    <property type="project" value="UniProtKB-UniRule"/>
</dbReference>
<dbReference type="EC" id="7.1.1.-" evidence="11"/>
<evidence type="ECO:0000256" key="8">
    <source>
        <dbReference type="ARBA" id="ARBA00022989"/>
    </source>
</evidence>
<protein>
    <recommendedName>
        <fullName evidence="11">NADH-quinone oxidoreductase subunit A</fullName>
        <ecNumber evidence="11">7.1.1.-</ecNumber>
    </recommendedName>
    <alternativeName>
        <fullName evidence="11">NADH dehydrogenase I subunit A</fullName>
    </alternativeName>
    <alternativeName>
        <fullName evidence="11">NDH-1 subunit A</fullName>
    </alternativeName>
    <alternativeName>
        <fullName evidence="11">NUO1</fullName>
    </alternativeName>
</protein>
<feature type="transmembrane region" description="Helical" evidence="11">
    <location>
        <begin position="89"/>
        <end position="110"/>
    </location>
</feature>
<dbReference type="Proteomes" id="UP000093412">
    <property type="component" value="Unassembled WGS sequence"/>
</dbReference>
<dbReference type="InterPro" id="IPR000440">
    <property type="entry name" value="NADH_UbQ/plastoQ_OxRdtase_su3"/>
</dbReference>
<keyword evidence="8 11" id="KW-1133">Transmembrane helix</keyword>
<evidence type="ECO:0000256" key="2">
    <source>
        <dbReference type="ARBA" id="ARBA00008472"/>
    </source>
</evidence>
<dbReference type="Pfam" id="PF00507">
    <property type="entry name" value="Oxidored_q4"/>
    <property type="match status" value="1"/>
</dbReference>
<comment type="subunit">
    <text evidence="11">NDH-1 is composed of 14 different subunits. Subunits NuoA, H, J, K, L, M, N constitute the membrane sector of the complex.</text>
</comment>
<evidence type="ECO:0000256" key="1">
    <source>
        <dbReference type="ARBA" id="ARBA00004141"/>
    </source>
</evidence>
<keyword evidence="16" id="KW-1185">Reference proteome</keyword>
<evidence type="ECO:0000256" key="10">
    <source>
        <dbReference type="ARBA" id="ARBA00023136"/>
    </source>
</evidence>
<evidence type="ECO:0000256" key="12">
    <source>
        <dbReference type="RuleBase" id="RU003639"/>
    </source>
</evidence>
<evidence type="ECO:0000256" key="11">
    <source>
        <dbReference type="HAMAP-Rule" id="MF_01394"/>
    </source>
</evidence>
<dbReference type="RefSeq" id="WP_056649801.1">
    <property type="nucleotide sequence ID" value="NZ_JBEPRG010000007.1"/>
</dbReference>
<dbReference type="EMBL" id="MAQA01000002">
    <property type="protein sequence ID" value="OCI33054.1"/>
    <property type="molecule type" value="Genomic_DNA"/>
</dbReference>
<keyword evidence="9 11" id="KW-0520">NAD</keyword>
<keyword evidence="4 11" id="KW-1003">Cell membrane</keyword>
<evidence type="ECO:0000256" key="9">
    <source>
        <dbReference type="ARBA" id="ARBA00023027"/>
    </source>
</evidence>
<comment type="catalytic activity">
    <reaction evidence="11 12">
        <text>a quinone + NADH + 5 H(+)(in) = a quinol + NAD(+) + 4 H(+)(out)</text>
        <dbReference type="Rhea" id="RHEA:57888"/>
        <dbReference type="ChEBI" id="CHEBI:15378"/>
        <dbReference type="ChEBI" id="CHEBI:24646"/>
        <dbReference type="ChEBI" id="CHEBI:57540"/>
        <dbReference type="ChEBI" id="CHEBI:57945"/>
        <dbReference type="ChEBI" id="CHEBI:132124"/>
    </reaction>
</comment>
<evidence type="ECO:0000256" key="7">
    <source>
        <dbReference type="ARBA" id="ARBA00022967"/>
    </source>
</evidence>
<dbReference type="GO" id="GO:0030964">
    <property type="term" value="C:NADH dehydrogenase complex"/>
    <property type="evidence" value="ECO:0007669"/>
    <property type="project" value="TreeGrafter"/>
</dbReference>
<reference evidence="13 15" key="1">
    <citation type="submission" date="2016-01" db="EMBL/GenBank/DDBJ databases">
        <title>Genome sequence of Oerskovia enterophila VJag, an agar and cellulose degrading bacterium.</title>
        <authorList>
            <person name="Poehlein A."/>
            <person name="Jag V."/>
            <person name="Bengelsdorf F."/>
            <person name="Duerre P."/>
            <person name="Daniel R."/>
        </authorList>
    </citation>
    <scope>NUCLEOTIDE SEQUENCE [LARGE SCALE GENOMIC DNA]</scope>
    <source>
        <strain evidence="13 15">VJag</strain>
    </source>
</reference>
<evidence type="ECO:0000256" key="5">
    <source>
        <dbReference type="ARBA" id="ARBA00022692"/>
    </source>
</evidence>
<feature type="transmembrane region" description="Helical" evidence="11">
    <location>
        <begin position="6"/>
        <end position="29"/>
    </location>
</feature>
<dbReference type="FunFam" id="1.20.58.1610:FF:000002">
    <property type="entry name" value="NADH-quinone oxidoreductase subunit A"/>
    <property type="match status" value="1"/>
</dbReference>
<dbReference type="InterPro" id="IPR023043">
    <property type="entry name" value="NAD(P)H_OxRDtase_bac/plastid"/>
</dbReference>
<dbReference type="GO" id="GO:0008137">
    <property type="term" value="F:NADH dehydrogenase (ubiquinone) activity"/>
    <property type="evidence" value="ECO:0007669"/>
    <property type="project" value="InterPro"/>
</dbReference>
<evidence type="ECO:0000313" key="13">
    <source>
        <dbReference type="EMBL" id="KZM36135.1"/>
    </source>
</evidence>
<dbReference type="OrthoDB" id="9791970at2"/>
<dbReference type="PANTHER" id="PTHR11058">
    <property type="entry name" value="NADH-UBIQUINONE OXIDOREDUCTASE CHAIN 3"/>
    <property type="match status" value="1"/>
</dbReference>
<comment type="similarity">
    <text evidence="2 11 12">Belongs to the complex I subunit 3 family.</text>
</comment>
<evidence type="ECO:0000256" key="6">
    <source>
        <dbReference type="ARBA" id="ARBA00022719"/>
    </source>
</evidence>
<organism evidence="13 15">
    <name type="scientific">Oerskovia enterophila</name>
    <dbReference type="NCBI Taxonomy" id="43678"/>
    <lineage>
        <taxon>Bacteria</taxon>
        <taxon>Bacillati</taxon>
        <taxon>Actinomycetota</taxon>
        <taxon>Actinomycetes</taxon>
        <taxon>Micrococcales</taxon>
        <taxon>Cellulomonadaceae</taxon>
        <taxon>Oerskovia</taxon>
    </lineage>
</organism>
<evidence type="ECO:0000256" key="4">
    <source>
        <dbReference type="ARBA" id="ARBA00022475"/>
    </source>
</evidence>
<dbReference type="GO" id="GO:0005886">
    <property type="term" value="C:plasma membrane"/>
    <property type="evidence" value="ECO:0007669"/>
    <property type="project" value="UniProtKB-SubCell"/>
</dbReference>
<evidence type="ECO:0000313" key="16">
    <source>
        <dbReference type="Proteomes" id="UP000093412"/>
    </source>
</evidence>
<comment type="subcellular location">
    <subcellularLocation>
        <location evidence="11 12">Cell membrane</location>
        <topology evidence="11 12">Multi-pass membrane protein</topology>
    </subcellularLocation>
    <subcellularLocation>
        <location evidence="1">Membrane</location>
        <topology evidence="1">Multi-pass membrane protein</topology>
    </subcellularLocation>
</comment>
<comment type="function">
    <text evidence="11">NDH-1 shuttles electrons from NADH, via FMN and iron-sulfur (Fe-S) centers, to quinones in the respiratory chain. The immediate electron acceptor for the enzyme in this species is believed to be a menaquinone. Couples the redox reaction to proton translocation (for every two electrons transferred, four hydrogen ions are translocated across the cytoplasmic membrane), and thus conserves the redox energy in a proton gradient.</text>
</comment>
<reference evidence="14 16" key="2">
    <citation type="submission" date="2016-06" db="EMBL/GenBank/DDBJ databases">
        <title>Genome sequence of Oerskovia enterophila DSM 43852.</title>
        <authorList>
            <person name="Poehlein A."/>
            <person name="Jag V."/>
            <person name="Bengelsdorf F.R."/>
            <person name="Daniel R."/>
            <person name="Duerre P."/>
        </authorList>
    </citation>
    <scope>NUCLEOTIDE SEQUENCE [LARGE SCALE GENOMIC DNA]</scope>
    <source>
        <strain evidence="14 16">DSM 43852</strain>
    </source>
</reference>
<feature type="transmembrane region" description="Helical" evidence="11">
    <location>
        <begin position="62"/>
        <end position="83"/>
    </location>
</feature>
<evidence type="ECO:0000313" key="14">
    <source>
        <dbReference type="EMBL" id="OCI33054.1"/>
    </source>
</evidence>
<dbReference type="Proteomes" id="UP000076447">
    <property type="component" value="Unassembled WGS sequence"/>
</dbReference>
<keyword evidence="7 11" id="KW-1278">Translocase</keyword>
<keyword evidence="13" id="KW-0560">Oxidoreductase</keyword>
<proteinExistence type="inferred from homology"/>